<evidence type="ECO:0000256" key="2">
    <source>
        <dbReference type="SAM" id="MobiDB-lite"/>
    </source>
</evidence>
<dbReference type="Gene3D" id="3.30.70.1880">
    <property type="entry name" value="Protein of unknown function DUF881"/>
    <property type="match status" value="1"/>
</dbReference>
<dbReference type="InterPro" id="IPR010273">
    <property type="entry name" value="DUF881"/>
</dbReference>
<feature type="transmembrane region" description="Helical" evidence="3">
    <location>
        <begin position="44"/>
        <end position="64"/>
    </location>
</feature>
<dbReference type="Proteomes" id="UP001501074">
    <property type="component" value="Unassembled WGS sequence"/>
</dbReference>
<keyword evidence="3" id="KW-1133">Transmembrane helix</keyword>
<comment type="caution">
    <text evidence="4">The sequence shown here is derived from an EMBL/GenBank/DDBJ whole genome shotgun (WGS) entry which is preliminary data.</text>
</comment>
<evidence type="ECO:0000313" key="5">
    <source>
        <dbReference type="Proteomes" id="UP001501074"/>
    </source>
</evidence>
<evidence type="ECO:0000313" key="4">
    <source>
        <dbReference type="EMBL" id="GAA3611107.1"/>
    </source>
</evidence>
<reference evidence="5" key="1">
    <citation type="journal article" date="2019" name="Int. J. Syst. Evol. Microbiol.">
        <title>The Global Catalogue of Microorganisms (GCM) 10K type strain sequencing project: providing services to taxonomists for standard genome sequencing and annotation.</title>
        <authorList>
            <consortium name="The Broad Institute Genomics Platform"/>
            <consortium name="The Broad Institute Genome Sequencing Center for Infectious Disease"/>
            <person name="Wu L."/>
            <person name="Ma J."/>
        </authorList>
    </citation>
    <scope>NUCLEOTIDE SEQUENCE [LARGE SCALE GENOMIC DNA]</scope>
    <source>
        <strain evidence="5">JCM 16902</strain>
    </source>
</reference>
<keyword evidence="5" id="KW-1185">Reference proteome</keyword>
<proteinExistence type="inferred from homology"/>
<keyword evidence="3" id="KW-0472">Membrane</keyword>
<accession>A0ABP6ZIS2</accession>
<organism evidence="4 5">
    <name type="scientific">Kineosporia mesophila</name>
    <dbReference type="NCBI Taxonomy" id="566012"/>
    <lineage>
        <taxon>Bacteria</taxon>
        <taxon>Bacillati</taxon>
        <taxon>Actinomycetota</taxon>
        <taxon>Actinomycetes</taxon>
        <taxon>Kineosporiales</taxon>
        <taxon>Kineosporiaceae</taxon>
        <taxon>Kineosporia</taxon>
    </lineage>
</organism>
<evidence type="ECO:0000256" key="3">
    <source>
        <dbReference type="SAM" id="Phobius"/>
    </source>
</evidence>
<feature type="compositionally biased region" description="Acidic residues" evidence="2">
    <location>
        <begin position="277"/>
        <end position="292"/>
    </location>
</feature>
<protein>
    <submittedName>
        <fullName evidence="4">DUF881 domain-containing protein</fullName>
    </submittedName>
</protein>
<dbReference type="PANTHER" id="PTHR37313">
    <property type="entry name" value="UPF0749 PROTEIN RV1825"/>
    <property type="match status" value="1"/>
</dbReference>
<dbReference type="RefSeq" id="WP_231482235.1">
    <property type="nucleotide sequence ID" value="NZ_BAAAZO010000004.1"/>
</dbReference>
<name>A0ABP6ZIS2_9ACTN</name>
<evidence type="ECO:0000256" key="1">
    <source>
        <dbReference type="ARBA" id="ARBA00009108"/>
    </source>
</evidence>
<dbReference type="EMBL" id="BAAAZO010000004">
    <property type="protein sequence ID" value="GAA3611107.1"/>
    <property type="molecule type" value="Genomic_DNA"/>
</dbReference>
<gene>
    <name evidence="4" type="ORF">GCM10022223_29000</name>
</gene>
<keyword evidence="3" id="KW-0812">Transmembrane</keyword>
<comment type="similarity">
    <text evidence="1">Belongs to the UPF0749 family.</text>
</comment>
<dbReference type="Pfam" id="PF05949">
    <property type="entry name" value="DUF881"/>
    <property type="match status" value="1"/>
</dbReference>
<dbReference type="PANTHER" id="PTHR37313:SF1">
    <property type="entry name" value="UPF0749 PROTEIN RV1823"/>
    <property type="match status" value="1"/>
</dbReference>
<feature type="region of interest" description="Disordered" evidence="2">
    <location>
        <begin position="272"/>
        <end position="292"/>
    </location>
</feature>
<sequence length="292" mass="30763">MTSPSSRPLDASMTLLREVMERPLDPGYAAAASHPRPRTRVRTALTLVLSIVAGAGFIVAVGSIRVPQRESEKVSQELRQEIEHRGEAVDRQEQRNADLAASITASQQALLGTRGAALGQQVRDLGALTGEIAVGGKGLTVTLDDAPGREEVGGDPRSDTEYYEGVVLDADVQVVVNGLWAAGAEAISINGERLTAVSAIRSAGEAILVDFRPLVPPYVVSVIGDQAKLQTGFAEGPAGPYVQSLRDNNGIKVDIARADRLTLPGAGQFVLRKAEPVEESPAPEESDTGGRT</sequence>